<dbReference type="GO" id="GO:0009254">
    <property type="term" value="P:peptidoglycan turnover"/>
    <property type="evidence" value="ECO:0007669"/>
    <property type="project" value="TreeGrafter"/>
</dbReference>
<dbReference type="PANTHER" id="PTHR30480:SF13">
    <property type="entry name" value="BETA-HEXOSAMINIDASE"/>
    <property type="match status" value="1"/>
</dbReference>
<evidence type="ECO:0000256" key="1">
    <source>
        <dbReference type="ARBA" id="ARBA00001231"/>
    </source>
</evidence>
<protein>
    <recommendedName>
        <fullName evidence="3">beta-N-acetylhexosaminidase</fullName>
        <ecNumber evidence="3">3.2.1.52</ecNumber>
    </recommendedName>
</protein>
<dbReference type="Gene3D" id="3.20.20.300">
    <property type="entry name" value="Glycoside hydrolase, family 3, N-terminal domain"/>
    <property type="match status" value="1"/>
</dbReference>
<evidence type="ECO:0000313" key="8">
    <source>
        <dbReference type="Proteomes" id="UP000009325"/>
    </source>
</evidence>
<dbReference type="PANTHER" id="PTHR30480">
    <property type="entry name" value="BETA-HEXOSAMINIDASE-RELATED"/>
    <property type="match status" value="1"/>
</dbReference>
<dbReference type="GO" id="GO:0004563">
    <property type="term" value="F:beta-N-acetylhexosaminidase activity"/>
    <property type="evidence" value="ECO:0007669"/>
    <property type="project" value="UniProtKB-EC"/>
</dbReference>
<comment type="catalytic activity">
    <reaction evidence="1">
        <text>Hydrolysis of terminal non-reducing N-acetyl-D-hexosamine residues in N-acetyl-beta-D-hexosaminides.</text>
        <dbReference type="EC" id="3.2.1.52"/>
    </reaction>
</comment>
<feature type="domain" description="Glycoside hydrolase family 3 N-terminal" evidence="6">
    <location>
        <begin position="5"/>
        <end position="312"/>
    </location>
</feature>
<name>K0NRB7_9LACO</name>
<dbReference type="InterPro" id="IPR036962">
    <property type="entry name" value="Glyco_hydro_3_N_sf"/>
</dbReference>
<dbReference type="AlphaFoldDB" id="K0NRB7"/>
<dbReference type="Pfam" id="PF00933">
    <property type="entry name" value="Glyco_hydro_3"/>
    <property type="match status" value="1"/>
</dbReference>
<organism evidence="7 8">
    <name type="scientific">Lactobacillus equicursoris 66c</name>
    <dbReference type="NCBI Taxonomy" id="872326"/>
    <lineage>
        <taxon>Bacteria</taxon>
        <taxon>Bacillati</taxon>
        <taxon>Bacillota</taxon>
        <taxon>Bacilli</taxon>
        <taxon>Lactobacillales</taxon>
        <taxon>Lactobacillaceae</taxon>
        <taxon>Lactobacillus</taxon>
    </lineage>
</organism>
<dbReference type="InterPro" id="IPR001764">
    <property type="entry name" value="Glyco_hydro_3_N"/>
</dbReference>
<dbReference type="EC" id="3.2.1.52" evidence="3"/>
<evidence type="ECO:0000259" key="6">
    <source>
        <dbReference type="Pfam" id="PF00933"/>
    </source>
</evidence>
<evidence type="ECO:0000313" key="7">
    <source>
        <dbReference type="EMBL" id="CCK82906.1"/>
    </source>
</evidence>
<evidence type="ECO:0000256" key="2">
    <source>
        <dbReference type="ARBA" id="ARBA00005336"/>
    </source>
</evidence>
<evidence type="ECO:0000256" key="3">
    <source>
        <dbReference type="ARBA" id="ARBA00012663"/>
    </source>
</evidence>
<sequence length="319" mass="35003">MNHSLSSKLSQLFFIDSLGDFQKNLQILQKYQPSGIILFAKDLEGKSRTQVKQELAVYKQARPKLLIGIDQEGGLVSRLSALSSNFYPSQGQLLRQGLDAFLQKSKETALELKDLGFNWNFAPVADFAQNRSSFIYGRTFQSSLEKTSKATTAFIKLYQDLGLISTAKHFPGYGDAGDTHTAFARDDRSRAEAENDLLPFKAAIAAGVPSIMVAHLAVTIFDDQPASLSKKVHKYLRQDLGYNGVILTDDLAMAAAKLAGSENEPAELLALEAGNDLLLGGNLATLPRLVQATENGLVSEEQIDASLDRLQALREFVYR</sequence>
<dbReference type="SUPFAM" id="SSF51445">
    <property type="entry name" value="(Trans)glycosidases"/>
    <property type="match status" value="1"/>
</dbReference>
<dbReference type="OrthoDB" id="9805821at2"/>
<accession>K0NRB7</accession>
<evidence type="ECO:0000256" key="5">
    <source>
        <dbReference type="ARBA" id="ARBA00023295"/>
    </source>
</evidence>
<dbReference type="Proteomes" id="UP000009325">
    <property type="component" value="Unassembled WGS sequence"/>
</dbReference>
<evidence type="ECO:0000256" key="4">
    <source>
        <dbReference type="ARBA" id="ARBA00022801"/>
    </source>
</evidence>
<proteinExistence type="inferred from homology"/>
<dbReference type="InterPro" id="IPR017853">
    <property type="entry name" value="GH"/>
</dbReference>
<comment type="similarity">
    <text evidence="2">Belongs to the glycosyl hydrolase 3 family.</text>
</comment>
<comment type="caution">
    <text evidence="7">The sequence shown here is derived from an EMBL/GenBank/DDBJ whole genome shotgun (WGS) entry which is preliminary data.</text>
</comment>
<reference evidence="7 8" key="1">
    <citation type="submission" date="2012-08" db="EMBL/GenBank/DDBJ databases">
        <title>Draft Genome Sequences of Lactobacillus equicursoris CIP 110162T, isolated from thoroughbred racehorse feces and Lactobacillus sp. CRBIP 24.137 isolated from urine of human.</title>
        <authorList>
            <person name="Cousin S."/>
            <person name="Loux V."/>
            <person name="Ma L."/>
            <person name="Creno S."/>
            <person name="Clermont D."/>
            <person name="Bizet C."/>
            <person name="Bouchier C."/>
        </authorList>
    </citation>
    <scope>NUCLEOTIDE SEQUENCE [LARGE SCALE GENOMIC DNA]</scope>
    <source>
        <strain evidence="7 8">66c</strain>
    </source>
</reference>
<dbReference type="EMBL" id="CALZ01000024">
    <property type="protein sequence ID" value="CCK82906.1"/>
    <property type="molecule type" value="Genomic_DNA"/>
</dbReference>
<gene>
    <name evidence="7" type="ORF">BN146_01225</name>
</gene>
<keyword evidence="5 7" id="KW-0326">Glycosidase</keyword>
<keyword evidence="4 7" id="KW-0378">Hydrolase</keyword>
<dbReference type="GO" id="GO:0005975">
    <property type="term" value="P:carbohydrate metabolic process"/>
    <property type="evidence" value="ECO:0007669"/>
    <property type="project" value="InterPro"/>
</dbReference>
<dbReference type="InterPro" id="IPR050226">
    <property type="entry name" value="NagZ_Beta-hexosaminidase"/>
</dbReference>
<dbReference type="RefSeq" id="WP_009557460.1">
    <property type="nucleotide sequence ID" value="NZ_CALZ01000024.1"/>
</dbReference>